<evidence type="ECO:0000256" key="1">
    <source>
        <dbReference type="SAM" id="MobiDB-lite"/>
    </source>
</evidence>
<gene>
    <name evidence="2" type="ORF">VSS16_32915</name>
</gene>
<evidence type="ECO:0000313" key="3">
    <source>
        <dbReference type="Proteomes" id="UP001585080"/>
    </source>
</evidence>
<dbReference type="RefSeq" id="WP_376735923.1">
    <property type="nucleotide sequence ID" value="NZ_JAYMRP010000045.1"/>
</dbReference>
<sequence>MIEPVRSMVASSTVSMPSTVAVPALNALVIRPVGRSIRTTPLFSWSVSASWLRPLTETYSGSGSVGSVIPASARTGRALPSALVSGTVRTGHLAGAAAAPRSMICTKPAGACGRSPFFPPGGVASSSRSFSMATAAYRLSSLTTMESGWPPRPRLATRSRSRSEMTSSRPDGSAGEALVSTTTRTYCPTTDTEVGSSSASPSRASDSVPRPRGAPGSLMSRKPMRRAAASVWTRVRPSSLTADISATVSVAGSSPAGRFWKTG</sequence>
<evidence type="ECO:0000313" key="2">
    <source>
        <dbReference type="EMBL" id="MFB8777463.1"/>
    </source>
</evidence>
<name>A0ABV5EKT1_9ACTN</name>
<dbReference type="EMBL" id="JAYMRP010000045">
    <property type="protein sequence ID" value="MFB8777463.1"/>
    <property type="molecule type" value="Genomic_DNA"/>
</dbReference>
<protein>
    <submittedName>
        <fullName evidence="2">Uncharacterized protein</fullName>
    </submittedName>
</protein>
<feature type="region of interest" description="Disordered" evidence="1">
    <location>
        <begin position="144"/>
        <end position="225"/>
    </location>
</feature>
<comment type="caution">
    <text evidence="2">The sequence shown here is derived from an EMBL/GenBank/DDBJ whole genome shotgun (WGS) entry which is preliminary data.</text>
</comment>
<feature type="compositionally biased region" description="Low complexity" evidence="1">
    <location>
        <begin position="181"/>
        <end position="211"/>
    </location>
</feature>
<dbReference type="Proteomes" id="UP001585080">
    <property type="component" value="Unassembled WGS sequence"/>
</dbReference>
<accession>A0ABV5EKT1</accession>
<keyword evidence="3" id="KW-1185">Reference proteome</keyword>
<reference evidence="2 3" key="1">
    <citation type="submission" date="2024-01" db="EMBL/GenBank/DDBJ databases">
        <title>Genome mining of biosynthetic gene clusters to explore secondary metabolites of Streptomyces sp.</title>
        <authorList>
            <person name="Baig A."/>
            <person name="Ajitkumar Shintre N."/>
            <person name="Kumar H."/>
            <person name="Anbarasu A."/>
            <person name="Ramaiah S."/>
        </authorList>
    </citation>
    <scope>NUCLEOTIDE SEQUENCE [LARGE SCALE GENOMIC DNA]</scope>
    <source>
        <strain evidence="2 3">A57</strain>
    </source>
</reference>
<proteinExistence type="predicted"/>
<organism evidence="2 3">
    <name type="scientific">Streptomyces broussonetiae</name>
    <dbReference type="NCBI Taxonomy" id="2686304"/>
    <lineage>
        <taxon>Bacteria</taxon>
        <taxon>Bacillati</taxon>
        <taxon>Actinomycetota</taxon>
        <taxon>Actinomycetes</taxon>
        <taxon>Kitasatosporales</taxon>
        <taxon>Streptomycetaceae</taxon>
        <taxon>Streptomyces</taxon>
    </lineage>
</organism>